<keyword evidence="1 3" id="KW-0853">WD repeat</keyword>
<feature type="region of interest" description="Disordered" evidence="4">
    <location>
        <begin position="1004"/>
        <end position="1076"/>
    </location>
</feature>
<keyword evidence="5" id="KW-1185">Reference proteome</keyword>
<feature type="compositionally biased region" description="Basic residues" evidence="4">
    <location>
        <begin position="1062"/>
        <end position="1076"/>
    </location>
</feature>
<dbReference type="InterPro" id="IPR019775">
    <property type="entry name" value="WD40_repeat_CS"/>
</dbReference>
<dbReference type="Gene3D" id="2.130.10.10">
    <property type="entry name" value="YVTN repeat-like/Quinoprotein amine dehydrogenase"/>
    <property type="match status" value="2"/>
</dbReference>
<proteinExistence type="predicted"/>
<dbReference type="PROSITE" id="PS50082">
    <property type="entry name" value="WD_REPEATS_2"/>
    <property type="match status" value="3"/>
</dbReference>
<dbReference type="PANTHER" id="PTHR44099">
    <property type="entry name" value="RABCONNECTIN-3B, ISOFORM A"/>
    <property type="match status" value="1"/>
</dbReference>
<accession>A0AAJ7T3Q2</accession>
<dbReference type="Proteomes" id="UP001318040">
    <property type="component" value="Chromosome 13"/>
</dbReference>
<evidence type="ECO:0000313" key="6">
    <source>
        <dbReference type="RefSeq" id="XP_032809761.1"/>
    </source>
</evidence>
<name>A0AAJ7T3Q2_PETMA</name>
<feature type="compositionally biased region" description="Basic and acidic residues" evidence="4">
    <location>
        <begin position="1004"/>
        <end position="1015"/>
    </location>
</feature>
<feature type="region of interest" description="Disordered" evidence="4">
    <location>
        <begin position="908"/>
        <end position="951"/>
    </location>
</feature>
<dbReference type="AlphaFoldDB" id="A0AAJ7T3Q2"/>
<dbReference type="PROSITE" id="PS00678">
    <property type="entry name" value="WD_REPEATS_1"/>
    <property type="match status" value="2"/>
</dbReference>
<dbReference type="PANTHER" id="PTHR44099:SF4">
    <property type="entry name" value="RABCONNECTIN-3B, ISOFORM A"/>
    <property type="match status" value="1"/>
</dbReference>
<reference evidence="6" key="1">
    <citation type="submission" date="2025-08" db="UniProtKB">
        <authorList>
            <consortium name="RefSeq"/>
        </authorList>
    </citation>
    <scope>IDENTIFICATION</scope>
    <source>
        <tissue evidence="6">Sperm</tissue>
    </source>
</reference>
<evidence type="ECO:0000256" key="4">
    <source>
        <dbReference type="SAM" id="MobiDB-lite"/>
    </source>
</evidence>
<gene>
    <name evidence="6" type="primary">LOC116942198</name>
</gene>
<dbReference type="SUPFAM" id="SSF50978">
    <property type="entry name" value="WD40 repeat-like"/>
    <property type="match status" value="1"/>
</dbReference>
<sequence>MPDKERILPMVLWGLHAPNHCVSSLLLTEDQHTIVTGCQDGQLCLWNLDEDLKITPRALLFGHLAGVTCLGRANPLRDHPYVVSCDENGQMCLWDVSDGRCVEFRQHPYVHTEMHYYKCPYGSADEGWLLCSGCYSDVLILDALTLKVLGSLASKDAPNWMATISVLRCTRTLEDIVVGVSVAGLLKVWNLSTVLNNIQDSEPVFEKESMAVDGLDAQAVAFCTYTQSTLLLVCSHIWKVLSLENFCARCCMPRTADGPWTGGDFLAANKVLVWTSRGQGYIYKLPDSPKQMTDCSSLNHEAPLLLYILEDTLLEPRASLQVLRYAEGRTEPFHKLLLRGDSEGRVDTWLIPDVLVPKHDGSVQKLPVTSSGSLRQAFEGTASDAVAAETARSAPGAEHAEERTALVYAVPHGLLACGYSDGCILVYPAAAMALTHFLKGARDIGPECTLGLLCSPPTGCLDLPGHYALQGHGGAVSCLLYPHEAARRYDSRWLLSGAADFSVRLWDVLSQELLCAFHPHAGSVTQLLLPPDNCHETVLRCVCSVASDHSVALLSLTERRPLLLASRHAFPVQAVRWRAADDLLLVCCSDGSLYVWQMDSAGVLDRCVVGLAAEEILSLCDDHDPAGESVALEPGGPWGGLHKYPRLRSFKTLPAHRRAVQPPSLEVADKDLLSTRAKLLQAFTFQAVTPSACDLAIHLIFFDMQALVSLLAIEEALPGKPSLPVKFEGSTKPRKHGRLLKRGASETILHLCENFKLSGDKEERDDGAKQRQHSAEPLAKVDDRCKLMAEAHARLFMSCLHRWGLDPELDKLCTGRLGLLRPQMAVSFVLLSQCGHTMAVALPGWDLLEQRPLRTVGFRTGAEASRRRETGGGQGGTSLSVSTRRQLSVISLASTLVGMCTTNLYESARTSRDGHGGENENGSPRSERTKNVGTKQESLNSDKEGGLNQANGGLPGLLASLHAQPVLVDKLIKHWEGDLLEGASGEAGPVQACDLALADRPARHTPAEARADHPHAAAQDSALMPPDVVPRGSADRTRQASPFRRNRHSLELGQTADLLKVSKTRHAKKVSSCKAS</sequence>
<dbReference type="Pfam" id="PF00400">
    <property type="entry name" value="WD40"/>
    <property type="match status" value="4"/>
</dbReference>
<dbReference type="InterPro" id="IPR015943">
    <property type="entry name" value="WD40/YVTN_repeat-like_dom_sf"/>
</dbReference>
<feature type="repeat" description="WD" evidence="3">
    <location>
        <begin position="15"/>
        <end position="56"/>
    </location>
</feature>
<dbReference type="InterPro" id="IPR049916">
    <property type="entry name" value="WDR72-like"/>
</dbReference>
<dbReference type="GO" id="GO:0005737">
    <property type="term" value="C:cytoplasm"/>
    <property type="evidence" value="ECO:0007669"/>
    <property type="project" value="TreeGrafter"/>
</dbReference>
<organism evidence="5 6">
    <name type="scientific">Petromyzon marinus</name>
    <name type="common">Sea lamprey</name>
    <dbReference type="NCBI Taxonomy" id="7757"/>
    <lineage>
        <taxon>Eukaryota</taxon>
        <taxon>Metazoa</taxon>
        <taxon>Chordata</taxon>
        <taxon>Craniata</taxon>
        <taxon>Vertebrata</taxon>
        <taxon>Cyclostomata</taxon>
        <taxon>Hyperoartia</taxon>
        <taxon>Petromyzontiformes</taxon>
        <taxon>Petromyzontidae</taxon>
        <taxon>Petromyzon</taxon>
    </lineage>
</organism>
<feature type="region of interest" description="Disordered" evidence="4">
    <location>
        <begin position="859"/>
        <end position="880"/>
    </location>
</feature>
<feature type="compositionally biased region" description="Basic and acidic residues" evidence="4">
    <location>
        <begin position="909"/>
        <end position="918"/>
    </location>
</feature>
<protein>
    <submittedName>
        <fullName evidence="6">WD repeat-containing protein 7-like isoform X1</fullName>
    </submittedName>
</protein>
<evidence type="ECO:0000256" key="2">
    <source>
        <dbReference type="ARBA" id="ARBA00022737"/>
    </source>
</evidence>
<feature type="repeat" description="WD" evidence="3">
    <location>
        <begin position="469"/>
        <end position="516"/>
    </location>
</feature>
<evidence type="ECO:0000256" key="3">
    <source>
        <dbReference type="PROSITE-ProRule" id="PRU00221"/>
    </source>
</evidence>
<dbReference type="InterPro" id="IPR036322">
    <property type="entry name" value="WD40_repeat_dom_sf"/>
</dbReference>
<evidence type="ECO:0000313" key="5">
    <source>
        <dbReference type="Proteomes" id="UP001318040"/>
    </source>
</evidence>
<keyword evidence="2" id="KW-0677">Repeat</keyword>
<evidence type="ECO:0000256" key="1">
    <source>
        <dbReference type="ARBA" id="ARBA00022574"/>
    </source>
</evidence>
<dbReference type="InterPro" id="IPR001680">
    <property type="entry name" value="WD40_rpt"/>
</dbReference>
<dbReference type="KEGG" id="pmrn:116942198"/>
<dbReference type="SMART" id="SM00320">
    <property type="entry name" value="WD40"/>
    <property type="match status" value="6"/>
</dbReference>
<feature type="repeat" description="WD" evidence="3">
    <location>
        <begin position="565"/>
        <end position="606"/>
    </location>
</feature>
<dbReference type="RefSeq" id="XP_032809761.1">
    <property type="nucleotide sequence ID" value="XM_032953870.1"/>
</dbReference>